<dbReference type="GO" id="GO:0003697">
    <property type="term" value="F:single-stranded DNA binding"/>
    <property type="evidence" value="ECO:0007669"/>
    <property type="project" value="InterPro"/>
</dbReference>
<evidence type="ECO:0000256" key="15">
    <source>
        <dbReference type="PROSITE-ProRule" id="PRU01256"/>
    </source>
</evidence>
<evidence type="ECO:0000256" key="8">
    <source>
        <dbReference type="ARBA" id="ARBA00022771"/>
    </source>
</evidence>
<keyword evidence="7 15" id="KW-0227">DNA damage</keyword>
<evidence type="ECO:0000256" key="3">
    <source>
        <dbReference type="ARBA" id="ARBA00010724"/>
    </source>
</evidence>
<dbReference type="SMART" id="SM00731">
    <property type="entry name" value="SprT"/>
    <property type="match status" value="1"/>
</dbReference>
<dbReference type="GO" id="GO:0004222">
    <property type="term" value="F:metalloendopeptidase activity"/>
    <property type="evidence" value="ECO:0007669"/>
    <property type="project" value="InterPro"/>
</dbReference>
<evidence type="ECO:0000313" key="18">
    <source>
        <dbReference type="EMBL" id="VEN42913.1"/>
    </source>
</evidence>
<keyword evidence="10" id="KW-0862">Zinc</keyword>
<reference evidence="18 19" key="1">
    <citation type="submission" date="2019-01" db="EMBL/GenBank/DDBJ databases">
        <authorList>
            <person name="Sayadi A."/>
        </authorList>
    </citation>
    <scope>NUCLEOTIDE SEQUENCE [LARGE SCALE GENOMIC DNA]</scope>
</reference>
<feature type="region of interest" description="Disordered" evidence="16">
    <location>
        <begin position="201"/>
        <end position="258"/>
    </location>
</feature>
<evidence type="ECO:0000256" key="2">
    <source>
        <dbReference type="ARBA" id="ARBA00004286"/>
    </source>
</evidence>
<keyword evidence="6" id="KW-0479">Metal-binding</keyword>
<comment type="subcellular location">
    <subcellularLocation>
        <location evidence="2">Chromosome</location>
    </subcellularLocation>
    <subcellularLocation>
        <location evidence="1">Nucleus</location>
    </subcellularLocation>
</comment>
<dbReference type="InterPro" id="IPR055220">
    <property type="entry name" value="SPRTN_ZBD"/>
</dbReference>
<keyword evidence="4" id="KW-0158">Chromosome</keyword>
<dbReference type="SMART" id="SM00734">
    <property type="entry name" value="ZnF_Rad18"/>
    <property type="match status" value="4"/>
</dbReference>
<organism evidence="18 19">
    <name type="scientific">Callosobruchus maculatus</name>
    <name type="common">Southern cowpea weevil</name>
    <name type="synonym">Pulse bruchid</name>
    <dbReference type="NCBI Taxonomy" id="64391"/>
    <lineage>
        <taxon>Eukaryota</taxon>
        <taxon>Metazoa</taxon>
        <taxon>Ecdysozoa</taxon>
        <taxon>Arthropoda</taxon>
        <taxon>Hexapoda</taxon>
        <taxon>Insecta</taxon>
        <taxon>Pterygota</taxon>
        <taxon>Neoptera</taxon>
        <taxon>Endopterygota</taxon>
        <taxon>Coleoptera</taxon>
        <taxon>Polyphaga</taxon>
        <taxon>Cucujiformia</taxon>
        <taxon>Chrysomeloidea</taxon>
        <taxon>Chrysomelidae</taxon>
        <taxon>Bruchinae</taxon>
        <taxon>Bruchini</taxon>
        <taxon>Callosobruchus</taxon>
    </lineage>
</organism>
<evidence type="ECO:0000256" key="12">
    <source>
        <dbReference type="ARBA" id="ARBA00023204"/>
    </source>
</evidence>
<dbReference type="Proteomes" id="UP000410492">
    <property type="component" value="Unassembled WGS sequence"/>
</dbReference>
<dbReference type="Pfam" id="PF22934">
    <property type="entry name" value="SPRTN_ZBD"/>
    <property type="match status" value="1"/>
</dbReference>
<dbReference type="GO" id="GO:0006281">
    <property type="term" value="P:DNA repair"/>
    <property type="evidence" value="ECO:0007669"/>
    <property type="project" value="UniProtKB-KW"/>
</dbReference>
<keyword evidence="9" id="KW-0378">Hydrolase</keyword>
<evidence type="ECO:0000256" key="14">
    <source>
        <dbReference type="ARBA" id="ARBA00030396"/>
    </source>
</evidence>
<keyword evidence="12 15" id="KW-0234">DNA repair</keyword>
<dbReference type="GO" id="GO:0005694">
    <property type="term" value="C:chromosome"/>
    <property type="evidence" value="ECO:0007669"/>
    <property type="project" value="UniProtKB-SubCell"/>
</dbReference>
<feature type="region of interest" description="Disordered" evidence="16">
    <location>
        <begin position="333"/>
        <end position="362"/>
    </location>
</feature>
<dbReference type="InterPro" id="IPR048738">
    <property type="entry name" value="CEP104_Znf"/>
</dbReference>
<dbReference type="PANTHER" id="PTHR21220">
    <property type="entry name" value="DNA-DEPENDENT METALLOPROTEASE SPRTN"/>
    <property type="match status" value="1"/>
</dbReference>
<evidence type="ECO:0000256" key="13">
    <source>
        <dbReference type="ARBA" id="ARBA00023242"/>
    </source>
</evidence>
<evidence type="ECO:0000256" key="16">
    <source>
        <dbReference type="SAM" id="MobiDB-lite"/>
    </source>
</evidence>
<feature type="compositionally biased region" description="Polar residues" evidence="16">
    <location>
        <begin position="244"/>
        <end position="255"/>
    </location>
</feature>
<feature type="domain" description="UBZ4-type" evidence="17">
    <location>
        <begin position="391"/>
        <end position="418"/>
    </location>
</feature>
<dbReference type="AlphaFoldDB" id="A0A653C586"/>
<evidence type="ECO:0000259" key="17">
    <source>
        <dbReference type="PROSITE" id="PS51908"/>
    </source>
</evidence>
<dbReference type="InterPro" id="IPR006642">
    <property type="entry name" value="Rad18_UBZ4"/>
</dbReference>
<dbReference type="GO" id="GO:0005634">
    <property type="term" value="C:nucleus"/>
    <property type="evidence" value="ECO:0007669"/>
    <property type="project" value="UniProtKB-SubCell"/>
</dbReference>
<dbReference type="Pfam" id="PF10263">
    <property type="entry name" value="SprT-like"/>
    <property type="match status" value="1"/>
</dbReference>
<evidence type="ECO:0000256" key="1">
    <source>
        <dbReference type="ARBA" id="ARBA00004123"/>
    </source>
</evidence>
<keyword evidence="8 15" id="KW-0863">Zinc-finger</keyword>
<evidence type="ECO:0000256" key="6">
    <source>
        <dbReference type="ARBA" id="ARBA00022723"/>
    </source>
</evidence>
<dbReference type="GO" id="GO:0006508">
    <property type="term" value="P:proteolysis"/>
    <property type="evidence" value="ECO:0007669"/>
    <property type="project" value="UniProtKB-KW"/>
</dbReference>
<evidence type="ECO:0000256" key="7">
    <source>
        <dbReference type="ARBA" id="ARBA00022763"/>
    </source>
</evidence>
<dbReference type="GO" id="GO:0031593">
    <property type="term" value="F:polyubiquitin modification-dependent protein binding"/>
    <property type="evidence" value="ECO:0007669"/>
    <property type="project" value="TreeGrafter"/>
</dbReference>
<evidence type="ECO:0000256" key="11">
    <source>
        <dbReference type="ARBA" id="ARBA00023049"/>
    </source>
</evidence>
<keyword evidence="19" id="KW-1185">Reference proteome</keyword>
<feature type="region of interest" description="Disordered" evidence="16">
    <location>
        <begin position="276"/>
        <end position="296"/>
    </location>
</feature>
<comment type="similarity">
    <text evidence="3">Belongs to the Spartan family.</text>
</comment>
<gene>
    <name evidence="18" type="ORF">CALMAC_LOCUS6241</name>
</gene>
<accession>A0A653C586</accession>
<protein>
    <recommendedName>
        <fullName evidence="14">Protein with SprT-like domain at the N terminus</fullName>
    </recommendedName>
</protein>
<keyword evidence="11" id="KW-0482">Metalloprotease</keyword>
<dbReference type="PROSITE" id="PS51908">
    <property type="entry name" value="ZF_UBZ4"/>
    <property type="match status" value="1"/>
</dbReference>
<proteinExistence type="inferred from homology"/>
<evidence type="ECO:0000256" key="5">
    <source>
        <dbReference type="ARBA" id="ARBA00022670"/>
    </source>
</evidence>
<keyword evidence="13" id="KW-0539">Nucleus</keyword>
<keyword evidence="5" id="KW-0645">Protease</keyword>
<dbReference type="PANTHER" id="PTHR21220:SF0">
    <property type="entry name" value="DNA-DEPENDENT METALLOPROTEASE SPRTN"/>
    <property type="match status" value="1"/>
</dbReference>
<evidence type="ECO:0000256" key="10">
    <source>
        <dbReference type="ARBA" id="ARBA00022833"/>
    </source>
</evidence>
<evidence type="ECO:0000256" key="9">
    <source>
        <dbReference type="ARBA" id="ARBA00022801"/>
    </source>
</evidence>
<dbReference type="GO" id="GO:0008270">
    <property type="term" value="F:zinc ion binding"/>
    <property type="evidence" value="ECO:0007669"/>
    <property type="project" value="UniProtKB-KW"/>
</dbReference>
<dbReference type="Gene3D" id="3.30.160.60">
    <property type="entry name" value="Classic Zinc Finger"/>
    <property type="match status" value="2"/>
</dbReference>
<feature type="compositionally biased region" description="Basic and acidic residues" evidence="16">
    <location>
        <begin position="353"/>
        <end position="362"/>
    </location>
</feature>
<dbReference type="EMBL" id="CAACVG010006980">
    <property type="protein sequence ID" value="VEN42913.1"/>
    <property type="molecule type" value="Genomic_DNA"/>
</dbReference>
<sequence length="575" mass="65697">MAVRVHTYPTNKSKTAKQKDALTDPSLELIDPTPDVHALFELFNRRFFDGKVVAVSVQWGRFLSDAGRTLFRVNGWMWECQIFLSAPLLKLRPRADLINTLLHEMIHAFLFVTFNNKDRSDHGPEFHKHMYRINAEAGTHITVYHDFHDEVNHYRQHWWRCNGPCQKWQPRFGILRRAINRAPGPHDRWWGEHARSCGGTFIKIQEPPKPEPKRKKSQSKQSSDPSGDIRKYFPTSKSPPKVNPTFSKSKPSNIGTVPKLVDNNIRTIKDVDSVPNVSNPVRTMQGPGKVLGGRNIDPNKLRDKWLQKFDPEFGKRRHHSDSEVPSKVRMVNVTPPKKPKLNEATNQTASKIPKLDKRNGDRHYNDAEFHQLDQGNRKPLSETSQNVAKDATQCPACLKMISTEKLNDHLDECLTEEHFRQCIICTESVPLADFESHVDRCADALEHHAANNKWCGSCEKSVPEDEYEEHVEKCLTTLLDDLDNKYKNNEMTECVACGKQILRSDLDVHLEDCNGMSKIFEVDEPEEGGDCASFSEECESSDECICPICMEVISLEMINEHVEGCLNSSEHLGDE</sequence>
<dbReference type="InterPro" id="IPR006640">
    <property type="entry name" value="SprT-like_domain"/>
</dbReference>
<dbReference type="InterPro" id="IPR044245">
    <property type="entry name" value="Spartan"/>
</dbReference>
<evidence type="ECO:0000256" key="4">
    <source>
        <dbReference type="ARBA" id="ARBA00022454"/>
    </source>
</evidence>
<dbReference type="Pfam" id="PF21039">
    <property type="entry name" value="CEP104_ZnF"/>
    <property type="match status" value="1"/>
</dbReference>
<name>A0A653C586_CALMS</name>
<dbReference type="OrthoDB" id="5236983at2759"/>
<evidence type="ECO:0000313" key="19">
    <source>
        <dbReference type="Proteomes" id="UP000410492"/>
    </source>
</evidence>